<dbReference type="PIRSF" id="PIRSF008502">
    <property type="entry name" value="UCP008502"/>
    <property type="match status" value="1"/>
</dbReference>
<dbReference type="PANTHER" id="PTHR36439:SF1">
    <property type="entry name" value="DUF1697 DOMAIN-CONTAINING PROTEIN"/>
    <property type="match status" value="1"/>
</dbReference>
<dbReference type="Gene3D" id="3.30.70.1280">
    <property type="entry name" value="SP0830-like domains"/>
    <property type="match status" value="1"/>
</dbReference>
<organism evidence="1 2">
    <name type="scientific">Sphingoaurantiacus capsulatus</name>
    <dbReference type="NCBI Taxonomy" id="1771310"/>
    <lineage>
        <taxon>Bacteria</taxon>
        <taxon>Pseudomonadati</taxon>
        <taxon>Pseudomonadota</taxon>
        <taxon>Alphaproteobacteria</taxon>
        <taxon>Sphingomonadales</taxon>
        <taxon>Sphingosinicellaceae</taxon>
        <taxon>Sphingoaurantiacus</taxon>
    </lineage>
</organism>
<reference evidence="2" key="1">
    <citation type="journal article" date="2019" name="Int. J. Syst. Evol. Microbiol.">
        <title>The Global Catalogue of Microorganisms (GCM) 10K type strain sequencing project: providing services to taxonomists for standard genome sequencing and annotation.</title>
        <authorList>
            <consortium name="The Broad Institute Genomics Platform"/>
            <consortium name="The Broad Institute Genome Sequencing Center for Infectious Disease"/>
            <person name="Wu L."/>
            <person name="Ma J."/>
        </authorList>
    </citation>
    <scope>NUCLEOTIDE SEQUENCE [LARGE SCALE GENOMIC DNA]</scope>
    <source>
        <strain evidence="2">KCTC 42644</strain>
    </source>
</reference>
<evidence type="ECO:0000313" key="1">
    <source>
        <dbReference type="EMBL" id="MFC3713161.1"/>
    </source>
</evidence>
<dbReference type="Proteomes" id="UP001595615">
    <property type="component" value="Unassembled WGS sequence"/>
</dbReference>
<protein>
    <submittedName>
        <fullName evidence="1">DUF1697 domain-containing protein</fullName>
    </submittedName>
</protein>
<dbReference type="InterPro" id="IPR012545">
    <property type="entry name" value="DUF1697"/>
</dbReference>
<proteinExistence type="predicted"/>
<accession>A0ABV7XAJ5</accession>
<gene>
    <name evidence="1" type="ORF">ACFOMD_11295</name>
</gene>
<dbReference type="EMBL" id="JBHRXV010000010">
    <property type="protein sequence ID" value="MFC3713161.1"/>
    <property type="molecule type" value="Genomic_DNA"/>
</dbReference>
<dbReference type="PANTHER" id="PTHR36439">
    <property type="entry name" value="BLL4334 PROTEIN"/>
    <property type="match status" value="1"/>
</dbReference>
<dbReference type="Pfam" id="PF08002">
    <property type="entry name" value="DUF1697"/>
    <property type="match status" value="1"/>
</dbReference>
<evidence type="ECO:0000313" key="2">
    <source>
        <dbReference type="Proteomes" id="UP001595615"/>
    </source>
</evidence>
<sequence length="180" mass="19394">MTQYVALIRGINVGATRKLPMAELRAALTDAGFEGVKTYIQSGNVVLSSPKPAAEVCAKLEKLIHDQFKLDVPVAVRTAAEWKKYASGSPFPVMETERPKLLHLCLTIKPPAADAVEKIEAKALAHERVAIKHGELWIDFGESVGNSKLSPAVLDKAAGSPLTARNWNTVLAVAALLEDE</sequence>
<name>A0ABV7XAJ5_9SPHN</name>
<keyword evidence="2" id="KW-1185">Reference proteome</keyword>
<dbReference type="SUPFAM" id="SSF160379">
    <property type="entry name" value="SP0830-like"/>
    <property type="match status" value="1"/>
</dbReference>
<comment type="caution">
    <text evidence="1">The sequence shown here is derived from an EMBL/GenBank/DDBJ whole genome shotgun (WGS) entry which is preliminary data.</text>
</comment>
<dbReference type="RefSeq" id="WP_380861381.1">
    <property type="nucleotide sequence ID" value="NZ_JBHRXV010000010.1"/>
</dbReference>